<name>A0AAX6MMS4_9PEZI</name>
<evidence type="ECO:0000256" key="4">
    <source>
        <dbReference type="SAM" id="Coils"/>
    </source>
</evidence>
<feature type="region of interest" description="Disordered" evidence="5">
    <location>
        <begin position="190"/>
        <end position="209"/>
    </location>
</feature>
<accession>A0AAX6MMS4</accession>
<evidence type="ECO:0000256" key="2">
    <source>
        <dbReference type="ARBA" id="ARBA00023163"/>
    </source>
</evidence>
<keyword evidence="8" id="KW-1185">Reference proteome</keyword>
<dbReference type="GO" id="GO:0000981">
    <property type="term" value="F:DNA-binding transcription factor activity, RNA polymerase II-specific"/>
    <property type="evidence" value="ECO:0007669"/>
    <property type="project" value="TreeGrafter"/>
</dbReference>
<dbReference type="PANTHER" id="PTHR47424">
    <property type="entry name" value="REGULATORY PROTEIN GAL4"/>
    <property type="match status" value="1"/>
</dbReference>
<dbReference type="GO" id="GO:0000978">
    <property type="term" value="F:RNA polymerase II cis-regulatory region sequence-specific DNA binding"/>
    <property type="evidence" value="ECO:0007669"/>
    <property type="project" value="TreeGrafter"/>
</dbReference>
<evidence type="ECO:0000259" key="6">
    <source>
        <dbReference type="SMART" id="SM00906"/>
    </source>
</evidence>
<dbReference type="GO" id="GO:0008270">
    <property type="term" value="F:zinc ion binding"/>
    <property type="evidence" value="ECO:0007669"/>
    <property type="project" value="InterPro"/>
</dbReference>
<keyword evidence="3" id="KW-0539">Nucleus</keyword>
<evidence type="ECO:0000256" key="3">
    <source>
        <dbReference type="ARBA" id="ARBA00023242"/>
    </source>
</evidence>
<keyword evidence="4" id="KW-0175">Coiled coil</keyword>
<dbReference type="InterPro" id="IPR007219">
    <property type="entry name" value="XnlR_reg_dom"/>
</dbReference>
<feature type="region of interest" description="Disordered" evidence="5">
    <location>
        <begin position="1"/>
        <end position="49"/>
    </location>
</feature>
<dbReference type="GO" id="GO:0000435">
    <property type="term" value="P:positive regulation of transcription from RNA polymerase II promoter by galactose"/>
    <property type="evidence" value="ECO:0007669"/>
    <property type="project" value="TreeGrafter"/>
</dbReference>
<dbReference type="Proteomes" id="UP001369815">
    <property type="component" value="Unassembled WGS sequence"/>
</dbReference>
<keyword evidence="2" id="KW-0804">Transcription</keyword>
<dbReference type="InterPro" id="IPR051127">
    <property type="entry name" value="Fungal_SecMet_Regulators"/>
</dbReference>
<dbReference type="GO" id="GO:0005634">
    <property type="term" value="C:nucleus"/>
    <property type="evidence" value="ECO:0007669"/>
    <property type="project" value="TreeGrafter"/>
</dbReference>
<feature type="compositionally biased region" description="Low complexity" evidence="5">
    <location>
        <begin position="11"/>
        <end position="40"/>
    </location>
</feature>
<dbReference type="GO" id="GO:0006351">
    <property type="term" value="P:DNA-templated transcription"/>
    <property type="evidence" value="ECO:0007669"/>
    <property type="project" value="InterPro"/>
</dbReference>
<feature type="compositionally biased region" description="Polar residues" evidence="5">
    <location>
        <begin position="1"/>
        <end position="10"/>
    </location>
</feature>
<dbReference type="PANTHER" id="PTHR47424:SF12">
    <property type="entry name" value="TRANSCRIPTION FACTOR ASQA"/>
    <property type="match status" value="1"/>
</dbReference>
<gene>
    <name evidence="7" type="ORF">Daesc_005796</name>
</gene>
<proteinExistence type="predicted"/>
<comment type="caution">
    <text evidence="7">The sequence shown here is derived from an EMBL/GenBank/DDBJ whole genome shotgun (WGS) entry which is preliminary data.</text>
</comment>
<evidence type="ECO:0000256" key="1">
    <source>
        <dbReference type="ARBA" id="ARBA00023015"/>
    </source>
</evidence>
<evidence type="ECO:0000256" key="5">
    <source>
        <dbReference type="SAM" id="MobiDB-lite"/>
    </source>
</evidence>
<feature type="domain" description="Xylanolytic transcriptional activator regulatory" evidence="6">
    <location>
        <begin position="337"/>
        <end position="409"/>
    </location>
</feature>
<sequence length="745" mass="82328">MFTTFVGTPQSLTGSSKSGHTGGTLVSPSSEPPSASVRAPSRPKRPQVARACDWCRVHRVNNKSSNESRTLANAYREIDRLKQQVIELEEQLKEENHAANNASRSSSTKASSPVDLNYMWESTSTKKSWDGIQTSTAHSRQKTWYGPSSLFYFISRVNNYLTAAFQQLHLDEQIQLNSVAKSFPTPNCSNLSDDQELSSQEPNKGTTSGEFLTPTQEEYFLDLFWQSFHSSLLVLNELDFKKHYKSLWVTPGKPRKPSALVDIVIALCMQYGMAAIPRGAKVTSDVDADDPTIAGRWYYRRCQSLLTSELESPTISTLQCQLLSVIYLCCASFQNMAHSTLALAVRTAQMLGLHFEPPETLPLAEREMRKRLYWSLYIAESKTGMKLGRPFSLSLSTTLCSLPSDDHDVAMLAGSDFAPLGENVTWLSYNLHNTKLILAARAVHTALYDKYSDVYNGEKGTIIYDDLEALERYADYLATIMKTMDTWAAAVPDALKTKRAGAGVALSTDHSPLVLERFAPLWLQRQRLLLELLYHHLSMNLYRPFIVFPSTSSTPSSPPPPPIPVTQSHANSAVNHAMAITYIMHQILSETDILCGWLESFQWQWNAAVTMAGYLLAHPNSNIAGTVRQAVERAVAVFEIFGRSFAAANSAAAVMRDLTTKADFLASRMADGQMQVPDHVVGGGGTAGSVESSGPMMHTTEDHMAMQNVIAIDSAFSVDSSAGLEMFWSAMGNLPDEWGYNFGVG</sequence>
<evidence type="ECO:0000313" key="8">
    <source>
        <dbReference type="Proteomes" id="UP001369815"/>
    </source>
</evidence>
<dbReference type="AlphaFoldDB" id="A0AAX6MMS4"/>
<feature type="coiled-coil region" evidence="4">
    <location>
        <begin position="64"/>
        <end position="105"/>
    </location>
</feature>
<keyword evidence="1" id="KW-0805">Transcription regulation</keyword>
<dbReference type="CDD" id="cd12148">
    <property type="entry name" value="fungal_TF_MHR"/>
    <property type="match status" value="1"/>
</dbReference>
<evidence type="ECO:0000313" key="7">
    <source>
        <dbReference type="EMBL" id="KAK6953491.1"/>
    </source>
</evidence>
<reference evidence="7 8" key="1">
    <citation type="journal article" date="2024" name="Front Chem Biol">
        <title>Unveiling the potential of Daldinia eschscholtzii MFLUCC 19-0629 through bioactivity and bioinformatics studies for enhanced sustainable agriculture production.</title>
        <authorList>
            <person name="Brooks S."/>
            <person name="Weaver J.A."/>
            <person name="Klomchit A."/>
            <person name="Alharthi S.A."/>
            <person name="Onlamun T."/>
            <person name="Nurani R."/>
            <person name="Vong T.K."/>
            <person name="Alberti F."/>
            <person name="Greco C."/>
        </authorList>
    </citation>
    <scope>NUCLEOTIDE SEQUENCE [LARGE SCALE GENOMIC DNA]</scope>
    <source>
        <strain evidence="7">MFLUCC 19-0629</strain>
    </source>
</reference>
<dbReference type="EMBL" id="JBANMG010000005">
    <property type="protein sequence ID" value="KAK6953491.1"/>
    <property type="molecule type" value="Genomic_DNA"/>
</dbReference>
<protein>
    <recommendedName>
        <fullName evidence="6">Xylanolytic transcriptional activator regulatory domain-containing protein</fullName>
    </recommendedName>
</protein>
<organism evidence="7 8">
    <name type="scientific">Daldinia eschscholtzii</name>
    <dbReference type="NCBI Taxonomy" id="292717"/>
    <lineage>
        <taxon>Eukaryota</taxon>
        <taxon>Fungi</taxon>
        <taxon>Dikarya</taxon>
        <taxon>Ascomycota</taxon>
        <taxon>Pezizomycotina</taxon>
        <taxon>Sordariomycetes</taxon>
        <taxon>Xylariomycetidae</taxon>
        <taxon>Xylariales</taxon>
        <taxon>Hypoxylaceae</taxon>
        <taxon>Daldinia</taxon>
    </lineage>
</organism>
<dbReference type="Pfam" id="PF04082">
    <property type="entry name" value="Fungal_trans"/>
    <property type="match status" value="1"/>
</dbReference>
<dbReference type="SMART" id="SM00906">
    <property type="entry name" value="Fungal_trans"/>
    <property type="match status" value="1"/>
</dbReference>